<evidence type="ECO:0000259" key="5">
    <source>
        <dbReference type="PROSITE" id="PS50865"/>
    </source>
</evidence>
<accession>A0A6G6FQM2</accession>
<feature type="domain" description="MYND-type" evidence="5">
    <location>
        <begin position="148"/>
        <end position="189"/>
    </location>
</feature>
<dbReference type="PROSITE" id="PS50865">
    <property type="entry name" value="ZF_MYND_2"/>
    <property type="match status" value="1"/>
</dbReference>
<evidence type="ECO:0000256" key="4">
    <source>
        <dbReference type="PROSITE-ProRule" id="PRU00134"/>
    </source>
</evidence>
<evidence type="ECO:0000256" key="3">
    <source>
        <dbReference type="ARBA" id="ARBA00022833"/>
    </source>
</evidence>
<dbReference type="EMBL" id="MK805323">
    <property type="protein sequence ID" value="QIE48595.1"/>
    <property type="molecule type" value="mRNA"/>
</dbReference>
<evidence type="ECO:0000313" key="6">
    <source>
        <dbReference type="EMBL" id="QIE48595.1"/>
    </source>
</evidence>
<reference evidence="6" key="1">
    <citation type="journal article" date="2019" name="J. For. Res.">
        <title>Expression and analysis of zinc finger family gene in Lenzites gibbosa.</title>
        <authorList>
            <person name="Zhang J."/>
            <person name="Chi Y."/>
            <person name="Li S."/>
            <person name="Zhang J."/>
            <person name="Chen J."/>
        </authorList>
    </citation>
    <scope>NUCLEOTIDE SEQUENCE</scope>
    <source>
        <strain evidence="6">ZnF189</strain>
    </source>
</reference>
<name>A0A6G6FQM2_9APHY</name>
<dbReference type="OrthoDB" id="341421at2759"/>
<dbReference type="InterPro" id="IPR002893">
    <property type="entry name" value="Znf_MYND"/>
</dbReference>
<keyword evidence="2 4" id="KW-0863">Zinc-finger</keyword>
<proteinExistence type="evidence at transcript level"/>
<dbReference type="Gene3D" id="6.10.140.2220">
    <property type="match status" value="1"/>
</dbReference>
<keyword evidence="3" id="KW-0862">Zinc</keyword>
<keyword evidence="1" id="KW-0479">Metal-binding</keyword>
<dbReference type="AlphaFoldDB" id="A0A6G6FQM2"/>
<dbReference type="GO" id="GO:0008270">
    <property type="term" value="F:zinc ion binding"/>
    <property type="evidence" value="ECO:0007669"/>
    <property type="project" value="UniProtKB-KW"/>
</dbReference>
<sequence>MGSQPPADVPLKDWERADKVNLEVLTYGWEGKMATIRLHLPMDRDMQRLHDATRNLIRDVKHSRFWKCEFCGRPARETQVQTATWVRVTPPRMAMYIHHICDHDRRSCFGDMEAVHKAMLRLDDRPETPLPRPPRKNAGEAFPLSGSCAGCEEDESMDKTMRRCGGCKLTRYCSVACQRKDWSRHKSTCKQVHSVTFDGEPLGSLEE</sequence>
<organism evidence="6">
    <name type="scientific">Trametes gibbosa</name>
    <dbReference type="NCBI Taxonomy" id="160864"/>
    <lineage>
        <taxon>Eukaryota</taxon>
        <taxon>Fungi</taxon>
        <taxon>Dikarya</taxon>
        <taxon>Basidiomycota</taxon>
        <taxon>Agaricomycotina</taxon>
        <taxon>Agaricomycetes</taxon>
        <taxon>Polyporales</taxon>
        <taxon>Polyporaceae</taxon>
        <taxon>Trametes</taxon>
    </lineage>
</organism>
<dbReference type="SUPFAM" id="SSF144232">
    <property type="entry name" value="HIT/MYND zinc finger-like"/>
    <property type="match status" value="1"/>
</dbReference>
<dbReference type="PROSITE" id="PS01360">
    <property type="entry name" value="ZF_MYND_1"/>
    <property type="match status" value="1"/>
</dbReference>
<dbReference type="Pfam" id="PF01753">
    <property type="entry name" value="zf-MYND"/>
    <property type="match status" value="1"/>
</dbReference>
<evidence type="ECO:0000256" key="2">
    <source>
        <dbReference type="ARBA" id="ARBA00022771"/>
    </source>
</evidence>
<protein>
    <recommendedName>
        <fullName evidence="5">MYND-type domain-containing protein</fullName>
    </recommendedName>
</protein>
<evidence type="ECO:0000256" key="1">
    <source>
        <dbReference type="ARBA" id="ARBA00022723"/>
    </source>
</evidence>